<organism evidence="2 3">
    <name type="scientific">Oharaeibacter diazotrophicus</name>
    <dbReference type="NCBI Taxonomy" id="1920512"/>
    <lineage>
        <taxon>Bacteria</taxon>
        <taxon>Pseudomonadati</taxon>
        <taxon>Pseudomonadota</taxon>
        <taxon>Alphaproteobacteria</taxon>
        <taxon>Hyphomicrobiales</taxon>
        <taxon>Pleomorphomonadaceae</taxon>
        <taxon>Oharaeibacter</taxon>
    </lineage>
</organism>
<dbReference type="EMBL" id="SNXY01000006">
    <property type="protein sequence ID" value="TDP87252.1"/>
    <property type="molecule type" value="Genomic_DNA"/>
</dbReference>
<gene>
    <name evidence="2" type="ORF">EDD54_1141</name>
</gene>
<reference evidence="2 3" key="1">
    <citation type="submission" date="2019-03" db="EMBL/GenBank/DDBJ databases">
        <title>Genomic Encyclopedia of Type Strains, Phase IV (KMG-IV): sequencing the most valuable type-strain genomes for metagenomic binning, comparative biology and taxonomic classification.</title>
        <authorList>
            <person name="Goeker M."/>
        </authorList>
    </citation>
    <scope>NUCLEOTIDE SEQUENCE [LARGE SCALE GENOMIC DNA]</scope>
    <source>
        <strain evidence="2 3">DSM 102969</strain>
    </source>
</reference>
<dbReference type="Gene3D" id="1.10.10.1320">
    <property type="entry name" value="Anti-sigma factor, zinc-finger domain"/>
    <property type="match status" value="1"/>
</dbReference>
<dbReference type="InterPro" id="IPR027383">
    <property type="entry name" value="Znf_put"/>
</dbReference>
<accession>A0A4R6RL89</accession>
<keyword evidence="3" id="KW-1185">Reference proteome</keyword>
<evidence type="ECO:0000259" key="1">
    <source>
        <dbReference type="Pfam" id="PF13490"/>
    </source>
</evidence>
<dbReference type="Proteomes" id="UP000294547">
    <property type="component" value="Unassembled WGS sequence"/>
</dbReference>
<comment type="caution">
    <text evidence="2">The sequence shown here is derived from an EMBL/GenBank/DDBJ whole genome shotgun (WGS) entry which is preliminary data.</text>
</comment>
<sequence length="267" mass="28071">MRTHHVCPGHDELLGAHVDGELDAADAAACDAHVRSCPACAAHLGDLRALRTRLAAPGVRQTASPAFRQRVAAALRHEALRHEARGSAPVRRGDGFAGHVAGLARFALGLPAAAAVVAGVLVLAPLHAPSGLVDDLVAAHVRSLQVDHLTDVPTSDRHTVKPWFAGKVAFSPPVVDLADRGFPLVGGRVDYVGHRTVAAIVYRRHGHVINLFVWPADAPAAGDAAFREEGYNVVRWEQGGLVHYAVGDVDPAELDAFRAAAAARAPD</sequence>
<dbReference type="Pfam" id="PF13490">
    <property type="entry name" value="zf-HC2"/>
    <property type="match status" value="1"/>
</dbReference>
<dbReference type="InterPro" id="IPR041916">
    <property type="entry name" value="Anti_sigma_zinc_sf"/>
</dbReference>
<proteinExistence type="predicted"/>
<evidence type="ECO:0000313" key="3">
    <source>
        <dbReference type="Proteomes" id="UP000294547"/>
    </source>
</evidence>
<feature type="domain" description="Putative zinc-finger" evidence="1">
    <location>
        <begin position="12"/>
        <end position="41"/>
    </location>
</feature>
<dbReference type="AlphaFoldDB" id="A0A4R6RL89"/>
<dbReference type="RefSeq" id="WP_126535754.1">
    <property type="nucleotide sequence ID" value="NZ_BSPM01000008.1"/>
</dbReference>
<evidence type="ECO:0000313" key="2">
    <source>
        <dbReference type="EMBL" id="TDP87252.1"/>
    </source>
</evidence>
<dbReference type="OrthoDB" id="7549755at2"/>
<protein>
    <submittedName>
        <fullName evidence="2">Anti-sigma factor RsiW</fullName>
    </submittedName>
</protein>
<name>A0A4R6RL89_9HYPH</name>